<reference evidence="2" key="1">
    <citation type="journal article" date="2017" name="Nat. Ecol. Evol.">
        <title>Genome expansion and lineage-specific genetic innovations in the forest pathogenic fungi Armillaria.</title>
        <authorList>
            <person name="Sipos G."/>
            <person name="Prasanna A.N."/>
            <person name="Walter M.C."/>
            <person name="O'Connor E."/>
            <person name="Balint B."/>
            <person name="Krizsan K."/>
            <person name="Kiss B."/>
            <person name="Hess J."/>
            <person name="Varga T."/>
            <person name="Slot J."/>
            <person name="Riley R."/>
            <person name="Boka B."/>
            <person name="Rigling D."/>
            <person name="Barry K."/>
            <person name="Lee J."/>
            <person name="Mihaltcheva S."/>
            <person name="LaButti K."/>
            <person name="Lipzen A."/>
            <person name="Waldron R."/>
            <person name="Moloney N.M."/>
            <person name="Sperisen C."/>
            <person name="Kredics L."/>
            <person name="Vagvoelgyi C."/>
            <person name="Patrignani A."/>
            <person name="Fitzpatrick D."/>
            <person name="Nagy I."/>
            <person name="Doyle S."/>
            <person name="Anderson J.B."/>
            <person name="Grigoriev I.V."/>
            <person name="Gueldener U."/>
            <person name="Muensterkoetter M."/>
            <person name="Nagy L.G."/>
        </authorList>
    </citation>
    <scope>NUCLEOTIDE SEQUENCE [LARGE SCALE GENOMIC DNA]</scope>
    <source>
        <strain evidence="2">C18/9</strain>
    </source>
</reference>
<keyword evidence="2" id="KW-1185">Reference proteome</keyword>
<accession>A0A284RZQ3</accession>
<dbReference type="OrthoDB" id="10606911at2759"/>
<proteinExistence type="predicted"/>
<dbReference type="AlphaFoldDB" id="A0A284RZQ3"/>
<name>A0A284RZQ3_ARMOS</name>
<evidence type="ECO:0000313" key="2">
    <source>
        <dbReference type="Proteomes" id="UP000219338"/>
    </source>
</evidence>
<gene>
    <name evidence="1" type="ORF">ARMOST_17676</name>
</gene>
<organism evidence="1 2">
    <name type="scientific">Armillaria ostoyae</name>
    <name type="common">Armillaria root rot fungus</name>
    <dbReference type="NCBI Taxonomy" id="47428"/>
    <lineage>
        <taxon>Eukaryota</taxon>
        <taxon>Fungi</taxon>
        <taxon>Dikarya</taxon>
        <taxon>Basidiomycota</taxon>
        <taxon>Agaricomycotina</taxon>
        <taxon>Agaricomycetes</taxon>
        <taxon>Agaricomycetidae</taxon>
        <taxon>Agaricales</taxon>
        <taxon>Marasmiineae</taxon>
        <taxon>Physalacriaceae</taxon>
        <taxon>Armillaria</taxon>
    </lineage>
</organism>
<protein>
    <submittedName>
        <fullName evidence="1">Uncharacterized protein</fullName>
    </submittedName>
</protein>
<sequence>MSHSTADDVLTRETAHLNPKSEIVVMSELFESLRDCFEGPEQPLGFPQTMPQMPLLVT</sequence>
<dbReference type="Proteomes" id="UP000219338">
    <property type="component" value="Unassembled WGS sequence"/>
</dbReference>
<evidence type="ECO:0000313" key="1">
    <source>
        <dbReference type="EMBL" id="SJL14220.1"/>
    </source>
</evidence>
<dbReference type="EMBL" id="FUEG01000023">
    <property type="protein sequence ID" value="SJL14220.1"/>
    <property type="molecule type" value="Genomic_DNA"/>
</dbReference>